<keyword evidence="1" id="KW-1133">Transmembrane helix</keyword>
<dbReference type="AlphaFoldDB" id="A0A2H1EBY1"/>
<keyword evidence="3" id="KW-0255">Endonuclease</keyword>
<accession>A0A2H1EBY1</accession>
<name>A0A2H1EBY1_9FLAO</name>
<evidence type="ECO:0000256" key="1">
    <source>
        <dbReference type="SAM" id="Phobius"/>
    </source>
</evidence>
<keyword evidence="3" id="KW-0378">Hydrolase</keyword>
<evidence type="ECO:0000313" key="3">
    <source>
        <dbReference type="EMBL" id="SFZ83750.1"/>
    </source>
</evidence>
<feature type="transmembrane region" description="Helical" evidence="1">
    <location>
        <begin position="12"/>
        <end position="32"/>
    </location>
</feature>
<dbReference type="EMBL" id="LT634361">
    <property type="protein sequence ID" value="SFZ83750.1"/>
    <property type="molecule type" value="Genomic_DNA"/>
</dbReference>
<dbReference type="Pfam" id="PF03372">
    <property type="entry name" value="Exo_endo_phos"/>
    <property type="match status" value="1"/>
</dbReference>
<dbReference type="GeneID" id="47723692"/>
<dbReference type="STRING" id="1349785.GCA_000509405_01727"/>
<feature type="transmembrane region" description="Helical" evidence="1">
    <location>
        <begin position="38"/>
        <end position="61"/>
    </location>
</feature>
<organism evidence="3 4">
    <name type="scientific">Tenacibaculum maritimum NCIMB 2154</name>
    <dbReference type="NCBI Taxonomy" id="1349785"/>
    <lineage>
        <taxon>Bacteria</taxon>
        <taxon>Pseudomonadati</taxon>
        <taxon>Bacteroidota</taxon>
        <taxon>Flavobacteriia</taxon>
        <taxon>Flavobacteriales</taxon>
        <taxon>Flavobacteriaceae</taxon>
        <taxon>Tenacibaculum</taxon>
    </lineage>
</organism>
<evidence type="ECO:0000259" key="2">
    <source>
        <dbReference type="Pfam" id="PF03372"/>
    </source>
</evidence>
<gene>
    <name evidence="3" type="ORF">MARIT_2210</name>
</gene>
<protein>
    <submittedName>
        <fullName evidence="3">Endonuclease/exonuclease/phosphatase family protein</fullName>
    </submittedName>
</protein>
<dbReference type="GO" id="GO:0004519">
    <property type="term" value="F:endonuclease activity"/>
    <property type="evidence" value="ECO:0007669"/>
    <property type="project" value="UniProtKB-KW"/>
</dbReference>
<keyword evidence="3" id="KW-0269">Exonuclease</keyword>
<keyword evidence="4" id="KW-1185">Reference proteome</keyword>
<keyword evidence="3" id="KW-0540">Nuclease</keyword>
<dbReference type="OrthoDB" id="635146at2"/>
<dbReference type="GO" id="GO:0004527">
    <property type="term" value="F:exonuclease activity"/>
    <property type="evidence" value="ECO:0007669"/>
    <property type="project" value="UniProtKB-KW"/>
</dbReference>
<feature type="transmembrane region" description="Helical" evidence="1">
    <location>
        <begin position="68"/>
        <end position="86"/>
    </location>
</feature>
<dbReference type="InterPro" id="IPR005135">
    <property type="entry name" value="Endo/exonuclease/phosphatase"/>
</dbReference>
<dbReference type="CDD" id="cd09084">
    <property type="entry name" value="EEP-2"/>
    <property type="match status" value="1"/>
</dbReference>
<dbReference type="RefSeq" id="WP_100211493.1">
    <property type="nucleotide sequence ID" value="NZ_CP138495.1"/>
</dbReference>
<sequence length="337" mass="39258">MKKLSLVNKLLFFINSIIAATLLFSYLLPFVSPKTIPAFAVFSLLVPVLIIINLIFCIYWLLKFKKQFILSGLILAIGWSFCPPFYKFSNKEILLNDDVKVMSYNVRMFNHYKWSEDPTIAQKTFDFITEKEPDILTIQEFYLSRKISFKYPYKYIKTKSKTNKFGLAIYSKYKIINSGSLNFKKSANNAIFVDLLKGKDTIRVYNLHLESLKINPNKQHFGEKNSEKLFKRLEAGFLKQADQTAQFLSHQKQFKGKKIICGDFNNTAYSWVYKQIAANKKDAFTEAGNGLGKSFNYPFPMRIDFILTDTSITVNHFKIYPVKYSDHFPILARLNWK</sequence>
<dbReference type="Proteomes" id="UP000231564">
    <property type="component" value="Chromosome MARIT"/>
</dbReference>
<dbReference type="KEGG" id="tmar:MARIT_2210"/>
<proteinExistence type="predicted"/>
<reference evidence="3 4" key="1">
    <citation type="submission" date="2016-11" db="EMBL/GenBank/DDBJ databases">
        <authorList>
            <person name="Jaros S."/>
            <person name="Januszkiewicz K."/>
            <person name="Wedrychowicz H."/>
        </authorList>
    </citation>
    <scope>NUCLEOTIDE SEQUENCE [LARGE SCALE GENOMIC DNA]</scope>
    <source>
        <strain evidence="3">NCIMB 2154T</strain>
    </source>
</reference>
<keyword evidence="1" id="KW-0812">Transmembrane</keyword>
<evidence type="ECO:0000313" key="4">
    <source>
        <dbReference type="Proteomes" id="UP000231564"/>
    </source>
</evidence>
<feature type="domain" description="Endonuclease/exonuclease/phosphatase" evidence="2">
    <location>
        <begin position="102"/>
        <end position="327"/>
    </location>
</feature>
<dbReference type="SUPFAM" id="SSF56219">
    <property type="entry name" value="DNase I-like"/>
    <property type="match status" value="1"/>
</dbReference>
<keyword evidence="1" id="KW-0472">Membrane</keyword>
<dbReference type="InterPro" id="IPR036691">
    <property type="entry name" value="Endo/exonu/phosph_ase_sf"/>
</dbReference>
<dbReference type="Gene3D" id="3.60.10.10">
    <property type="entry name" value="Endonuclease/exonuclease/phosphatase"/>
    <property type="match status" value="1"/>
</dbReference>